<dbReference type="GO" id="GO:0005737">
    <property type="term" value="C:cytoplasm"/>
    <property type="evidence" value="ECO:0007669"/>
    <property type="project" value="UniProtKB-SubCell"/>
</dbReference>
<dbReference type="EC" id="2.3.2.27" evidence="4"/>
<feature type="compositionally biased region" description="Basic residues" evidence="13">
    <location>
        <begin position="965"/>
        <end position="974"/>
    </location>
</feature>
<feature type="region of interest" description="Disordered" evidence="13">
    <location>
        <begin position="953"/>
        <end position="974"/>
    </location>
</feature>
<dbReference type="InterPro" id="IPR056871">
    <property type="entry name" value="WH_TTC3"/>
</dbReference>
<feature type="coiled-coil region" evidence="12">
    <location>
        <begin position="1443"/>
        <end position="1477"/>
    </location>
</feature>
<evidence type="ECO:0000313" key="16">
    <source>
        <dbReference type="Proteomes" id="UP001311232"/>
    </source>
</evidence>
<comment type="subcellular location">
    <subcellularLocation>
        <location evidence="2">Cytoplasm</location>
    </subcellularLocation>
</comment>
<comment type="catalytic activity">
    <reaction evidence="1">
        <text>S-ubiquitinyl-[E2 ubiquitin-conjugating enzyme]-L-cysteine + [acceptor protein]-L-lysine = [E2 ubiquitin-conjugating enzyme]-L-cysteine + N(6)-ubiquitinyl-[acceptor protein]-L-lysine.</text>
        <dbReference type="EC" id="2.3.2.27"/>
    </reaction>
</comment>
<feature type="compositionally biased region" description="Polar residues" evidence="13">
    <location>
        <begin position="344"/>
        <end position="362"/>
    </location>
</feature>
<dbReference type="SUPFAM" id="SSF48452">
    <property type="entry name" value="TPR-like"/>
    <property type="match status" value="2"/>
</dbReference>
<dbReference type="GO" id="GO:0061630">
    <property type="term" value="F:ubiquitin protein ligase activity"/>
    <property type="evidence" value="ECO:0007669"/>
    <property type="project" value="UniProtKB-EC"/>
</dbReference>
<evidence type="ECO:0000313" key="15">
    <source>
        <dbReference type="EMBL" id="KAK5619074.1"/>
    </source>
</evidence>
<evidence type="ECO:0000256" key="5">
    <source>
        <dbReference type="ARBA" id="ARBA00022490"/>
    </source>
</evidence>
<dbReference type="SMART" id="SM00028">
    <property type="entry name" value="TPR"/>
    <property type="match status" value="4"/>
</dbReference>
<keyword evidence="16" id="KW-1185">Reference proteome</keyword>
<evidence type="ECO:0000256" key="4">
    <source>
        <dbReference type="ARBA" id="ARBA00012483"/>
    </source>
</evidence>
<evidence type="ECO:0000259" key="14">
    <source>
        <dbReference type="PROSITE" id="PS50089"/>
    </source>
</evidence>
<dbReference type="Gene3D" id="3.30.40.10">
    <property type="entry name" value="Zinc/RING finger domain, C3HC4 (zinc finger)"/>
    <property type="match status" value="1"/>
</dbReference>
<keyword evidence="5" id="KW-0963">Cytoplasm</keyword>
<dbReference type="Proteomes" id="UP001311232">
    <property type="component" value="Unassembled WGS sequence"/>
</dbReference>
<protein>
    <recommendedName>
        <fullName evidence="4">RING-type E3 ubiquitin transferase</fullName>
        <ecNumber evidence="4">2.3.2.27</ecNumber>
    </recommendedName>
</protein>
<evidence type="ECO:0000256" key="13">
    <source>
        <dbReference type="SAM" id="MobiDB-lite"/>
    </source>
</evidence>
<evidence type="ECO:0000256" key="1">
    <source>
        <dbReference type="ARBA" id="ARBA00000900"/>
    </source>
</evidence>
<dbReference type="InterPro" id="IPR043866">
    <property type="entry name" value="TTC3/DZIP3_dom"/>
</dbReference>
<proteinExistence type="predicted"/>
<dbReference type="PANTHER" id="PTHR17550">
    <property type="entry name" value="E3 UBIQUITIN-PROTEIN LIGASE TTC3"/>
    <property type="match status" value="1"/>
</dbReference>
<feature type="coiled-coil region" evidence="12">
    <location>
        <begin position="1313"/>
        <end position="1354"/>
    </location>
</feature>
<dbReference type="PANTHER" id="PTHR17550:SF8">
    <property type="entry name" value="RING-TYPE E3 UBIQUITIN TRANSFERASE"/>
    <property type="match status" value="1"/>
</dbReference>
<dbReference type="Gene3D" id="1.25.40.10">
    <property type="entry name" value="Tetratricopeptide repeat domain"/>
    <property type="match status" value="2"/>
</dbReference>
<evidence type="ECO:0000256" key="9">
    <source>
        <dbReference type="ARBA" id="ARBA00022833"/>
    </source>
</evidence>
<evidence type="ECO:0000256" key="7">
    <source>
        <dbReference type="ARBA" id="ARBA00022723"/>
    </source>
</evidence>
<dbReference type="InterPro" id="IPR011990">
    <property type="entry name" value="TPR-like_helical_dom_sf"/>
</dbReference>
<dbReference type="PROSITE" id="PS50089">
    <property type="entry name" value="ZF_RING_2"/>
    <property type="match status" value="1"/>
</dbReference>
<evidence type="ECO:0000256" key="12">
    <source>
        <dbReference type="SAM" id="Coils"/>
    </source>
</evidence>
<name>A0AAV9SE46_9TELE</name>
<dbReference type="PROSITE" id="PS50005">
    <property type="entry name" value="TPR"/>
    <property type="match status" value="2"/>
</dbReference>
<feature type="repeat" description="TPR" evidence="11">
    <location>
        <begin position="516"/>
        <end position="549"/>
    </location>
</feature>
<dbReference type="SMART" id="SM00184">
    <property type="entry name" value="RING"/>
    <property type="match status" value="1"/>
</dbReference>
<feature type="domain" description="RING-type" evidence="14">
    <location>
        <begin position="1649"/>
        <end position="1689"/>
    </location>
</feature>
<dbReference type="InterPro" id="IPR056872">
    <property type="entry name" value="TTC3/DZIP3-like_helical"/>
</dbReference>
<evidence type="ECO:0000256" key="2">
    <source>
        <dbReference type="ARBA" id="ARBA00004496"/>
    </source>
</evidence>
<dbReference type="Pfam" id="PF13639">
    <property type="entry name" value="zf-RING_2"/>
    <property type="match status" value="1"/>
</dbReference>
<dbReference type="Pfam" id="PF24525">
    <property type="entry name" value="TTC3"/>
    <property type="match status" value="1"/>
</dbReference>
<keyword evidence="11" id="KW-0802">TPR repeat</keyword>
<dbReference type="Pfam" id="PF24812">
    <property type="entry name" value="WHD_TTC3"/>
    <property type="match status" value="1"/>
</dbReference>
<evidence type="ECO:0000256" key="6">
    <source>
        <dbReference type="ARBA" id="ARBA00022679"/>
    </source>
</evidence>
<evidence type="ECO:0000256" key="11">
    <source>
        <dbReference type="PROSITE-ProRule" id="PRU00339"/>
    </source>
</evidence>
<evidence type="ECO:0000256" key="10">
    <source>
        <dbReference type="PROSITE-ProRule" id="PRU00175"/>
    </source>
</evidence>
<feature type="region of interest" description="Disordered" evidence="13">
    <location>
        <begin position="689"/>
        <end position="738"/>
    </location>
</feature>
<dbReference type="Pfam" id="PF19179">
    <property type="entry name" value="TTC3_DZIP3_dom"/>
    <property type="match status" value="1"/>
</dbReference>
<dbReference type="InterPro" id="IPR056870">
    <property type="entry name" value="TTC3/DZIP3/RBM44-like_helical"/>
</dbReference>
<evidence type="ECO:0000256" key="3">
    <source>
        <dbReference type="ARBA" id="ARBA00004906"/>
    </source>
</evidence>
<dbReference type="InterPro" id="IPR013083">
    <property type="entry name" value="Znf_RING/FYVE/PHD"/>
</dbReference>
<keyword evidence="12" id="KW-0175">Coiled coil</keyword>
<feature type="compositionally biased region" description="Basic and acidic residues" evidence="13">
    <location>
        <begin position="381"/>
        <end position="398"/>
    </location>
</feature>
<dbReference type="GO" id="GO:0008270">
    <property type="term" value="F:zinc ion binding"/>
    <property type="evidence" value="ECO:0007669"/>
    <property type="project" value="UniProtKB-KW"/>
</dbReference>
<sequence>MSDSDSDGDWSYHKNKKYQKFETFTKFRLSEKHFDRWGSIPLKTKREGAQRMRVCVFWFPVLLQPDNSKTFDWAVEVGLINALNSDKLNVENLRKIQVVETILLNLEVGTLEKDSSRHVFSLCNMLHLHCSPEILEETVRWLEKSGDYFKREQLQCLGGFPNCYATFGFIFSEYAKFIREMSNNLDITMKALKAPPDERSAERSEAMKKIGNTKFQEQQYGDALRFYTKAIKFYPDNHILYGNRALCYIKQREYLKAAGDGKRAILIDPLWAKGHYRYCEALFCMGETDLALEAHSTAKSLCKDNPEGLRDLDQQYLKFKPEPLPAELRQSPQSFKVGLGKKIQQPTKTGGKSNPTRNTATKVTEIKMDKKTETFEGASEPEGRLKDSKTSKSEREELGSSAKSKSKSRSNQKQKASQKMPDNRENLCKELRFLVQEAHSALSDLRSRNAEEAFSQALGLLEHATPKNLGFSTLDILLLLFGRASALTEIGQPEELAEAEKLLEKMKSFEERTFQCLVYYAIGRVFLRENRFKAAMQQFSDSLQMVKNQITPGKLTWPLTKQIVKETQPDHFKEMLENAIELCRFPPAPDAVCRLEKCLCTLKAEIYFTDPDFKGYIQICCCQSCMVEFHINCWKSLKSTKFCEKNEKDILNEACLTPDCMGKICYIRIFGPTGLLKCKFETTITKAERPRKPKVNQKATSVKKLKSKEDHKQKRKQFKQTFKDKQTSSDEILQNKDNSATQSQQKAWLVYRDRVLLQINQNMELLREERSVQVSALTRSLQPWLELDWLRGNHIASRLLNWQQEQLDTLGQALELLLERKNRVWARVFIQHLSSCVGINSKLSNWACQLNNAGLDAAQSFIDRHSERLEQLDLAILLNFDPLKEMILEKLDTKPEFFSSLGLTVTEYLKQASAHDMRLFIWTLEEHREDYVSCHTILDEYFDMMDGHCSVLKKSENEHNSPTRAKSRGRKKKRKGLIGLSGMRGVTPREEWEQDFFEDDSLSFLHPGDPFSVPSHLREQVADFEDEYNRSRSRTAYRKILDNNPDSTKESLYDYFAQILEEHGPLMEEDPLLVGELQHFPHEARKMIAEAGGLETFLLESLRFIKIGRYIGLTHHAVSLQQDRHRASLDDLDEIVDAHHNSISPDLYTGSDFPDDPKGFSPIPPGTHPVLPNPYLFFSNGSPPHILPNGYTEPTLDVPDNIYGKLETNSASHRNILSTDENRSRGHAAIQTCPEAMSSVAVNTELYERFEGYQGGIIKQEKSNKKLEQHIKKTENCLKLDPSSSEDVMLMENKLKEITTHIQVTNKELVMFQQKLEEEVKKDQKEKKANQEELKSLKTEMEQLVEEQGSLSRNIRQKRTSYEAKLNDFLELSNQSAAEKMSLEDEINRFKAMLASAARRSHTAQLSVAESSRDQGLYGLYRELADAKALLSKLDEAAHRTPRQELEKLRSSCKAKVEEVEKSISTVERRFQEQQDQVKKGRRVYDLPLGDDSSTPEPAAAPLFAAQPAHGASPPAAAEAPAAPLPKLHKPAVRKPEPPHVTVFEKAMESLTAMFPDYSRPDLTRFVQEFRLSRGGSLNSMPLQEVVGGVTQLILDHQEKLNTARANIVGRSGPAQGAAPPLATLNPVWQRLGAQRVRTPNALNMEDPCIICHEDMGPEDTCVLECRHSFHNECIRSWLKEQSTCPTCRNYALLPDDFPALSGRRRQAP</sequence>
<comment type="caution">
    <text evidence="15">The sequence shown here is derived from an EMBL/GenBank/DDBJ whole genome shotgun (WGS) entry which is preliminary data.</text>
</comment>
<keyword evidence="9" id="KW-0862">Zinc</keyword>
<reference evidence="15 16" key="1">
    <citation type="submission" date="2021-06" db="EMBL/GenBank/DDBJ databases">
        <authorList>
            <person name="Palmer J.M."/>
        </authorList>
    </citation>
    <scope>NUCLEOTIDE SEQUENCE [LARGE SCALE GENOMIC DNA]</scope>
    <source>
        <strain evidence="15 16">MEX-2019</strain>
        <tissue evidence="15">Muscle</tissue>
    </source>
</reference>
<dbReference type="InterPro" id="IPR001841">
    <property type="entry name" value="Znf_RING"/>
</dbReference>
<dbReference type="CDD" id="cd16481">
    <property type="entry name" value="RING-H2_TTC3"/>
    <property type="match status" value="1"/>
</dbReference>
<keyword evidence="7" id="KW-0479">Metal-binding</keyword>
<accession>A0AAV9SE46</accession>
<comment type="pathway">
    <text evidence="3">Protein modification; protein ubiquitination.</text>
</comment>
<feature type="region of interest" description="Disordered" evidence="13">
    <location>
        <begin position="328"/>
        <end position="423"/>
    </location>
</feature>
<keyword evidence="6" id="KW-0808">Transferase</keyword>
<feature type="compositionally biased region" description="Polar residues" evidence="13">
    <location>
        <begin position="729"/>
        <end position="738"/>
    </location>
</feature>
<dbReference type="InterPro" id="IPR019734">
    <property type="entry name" value="TPR_rpt"/>
</dbReference>
<feature type="compositionally biased region" description="Basic residues" evidence="13">
    <location>
        <begin position="689"/>
        <end position="706"/>
    </location>
</feature>
<dbReference type="EMBL" id="JAHHUM010000588">
    <property type="protein sequence ID" value="KAK5619074.1"/>
    <property type="molecule type" value="Genomic_DNA"/>
</dbReference>
<gene>
    <name evidence="15" type="ORF">CRENBAI_001733</name>
</gene>
<feature type="compositionally biased region" description="Basic and acidic residues" evidence="13">
    <location>
        <begin position="364"/>
        <end position="374"/>
    </location>
</feature>
<dbReference type="SUPFAM" id="SSF57850">
    <property type="entry name" value="RING/U-box"/>
    <property type="match status" value="1"/>
</dbReference>
<feature type="repeat" description="TPR" evidence="11">
    <location>
        <begin position="204"/>
        <end position="237"/>
    </location>
</feature>
<organism evidence="15 16">
    <name type="scientific">Crenichthys baileyi</name>
    <name type="common">White River springfish</name>
    <dbReference type="NCBI Taxonomy" id="28760"/>
    <lineage>
        <taxon>Eukaryota</taxon>
        <taxon>Metazoa</taxon>
        <taxon>Chordata</taxon>
        <taxon>Craniata</taxon>
        <taxon>Vertebrata</taxon>
        <taxon>Euteleostomi</taxon>
        <taxon>Actinopterygii</taxon>
        <taxon>Neopterygii</taxon>
        <taxon>Teleostei</taxon>
        <taxon>Neoteleostei</taxon>
        <taxon>Acanthomorphata</taxon>
        <taxon>Ovalentaria</taxon>
        <taxon>Atherinomorphae</taxon>
        <taxon>Cyprinodontiformes</taxon>
        <taxon>Goodeidae</taxon>
        <taxon>Crenichthys</taxon>
    </lineage>
</organism>
<dbReference type="Pfam" id="PF24905">
    <property type="entry name" value="TTC3_9th"/>
    <property type="match status" value="1"/>
</dbReference>
<evidence type="ECO:0000256" key="8">
    <source>
        <dbReference type="ARBA" id="ARBA00022771"/>
    </source>
</evidence>
<keyword evidence="8 10" id="KW-0863">Zinc-finger</keyword>